<dbReference type="NCBIfam" id="TIGR02937">
    <property type="entry name" value="sigma70-ECF"/>
    <property type="match status" value="1"/>
</dbReference>
<evidence type="ECO:0000256" key="3">
    <source>
        <dbReference type="ARBA" id="ARBA00023082"/>
    </source>
</evidence>
<evidence type="ECO:0000256" key="4">
    <source>
        <dbReference type="ARBA" id="ARBA00023125"/>
    </source>
</evidence>
<keyword evidence="2" id="KW-0805">Transcription regulation</keyword>
<dbReference type="AlphaFoldDB" id="A0A011V365"/>
<dbReference type="Gene3D" id="1.10.10.10">
    <property type="entry name" value="Winged helix-like DNA-binding domain superfamily/Winged helix DNA-binding domain"/>
    <property type="match status" value="1"/>
</dbReference>
<feature type="coiled-coil region" evidence="6">
    <location>
        <begin position="92"/>
        <end position="119"/>
    </location>
</feature>
<dbReference type="SUPFAM" id="SSF88946">
    <property type="entry name" value="Sigma2 domain of RNA polymerase sigma factors"/>
    <property type="match status" value="1"/>
</dbReference>
<dbReference type="Proteomes" id="UP000021369">
    <property type="component" value="Unassembled WGS sequence"/>
</dbReference>
<dbReference type="EMBL" id="JEOB01000002">
    <property type="protein sequence ID" value="EXM39902.1"/>
    <property type="molecule type" value="Genomic_DNA"/>
</dbReference>
<dbReference type="InterPro" id="IPR013325">
    <property type="entry name" value="RNA_pol_sigma_r2"/>
</dbReference>
<organism evidence="8 9">
    <name type="scientific">Ruminococcus albus SY3</name>
    <dbReference type="NCBI Taxonomy" id="1341156"/>
    <lineage>
        <taxon>Bacteria</taxon>
        <taxon>Bacillati</taxon>
        <taxon>Bacillota</taxon>
        <taxon>Clostridia</taxon>
        <taxon>Eubacteriales</taxon>
        <taxon>Oscillospiraceae</taxon>
        <taxon>Ruminococcus</taxon>
    </lineage>
</organism>
<dbReference type="InterPro" id="IPR036388">
    <property type="entry name" value="WH-like_DNA-bd_sf"/>
</dbReference>
<accession>A0A011V365</accession>
<evidence type="ECO:0000256" key="1">
    <source>
        <dbReference type="ARBA" id="ARBA00010641"/>
    </source>
</evidence>
<dbReference type="InterPro" id="IPR039425">
    <property type="entry name" value="RNA_pol_sigma-70-like"/>
</dbReference>
<comment type="caution">
    <text evidence="8">The sequence shown here is derived from an EMBL/GenBank/DDBJ whole genome shotgun (WGS) entry which is preliminary data.</text>
</comment>
<comment type="similarity">
    <text evidence="1">Belongs to the sigma-70 factor family. ECF subfamily.</text>
</comment>
<dbReference type="PATRIC" id="fig|1341156.4.peg.1157"/>
<keyword evidence="6" id="KW-0175">Coiled coil</keyword>
<dbReference type="RefSeq" id="WP_024856134.1">
    <property type="nucleotide sequence ID" value="NZ_JEOB01000002.1"/>
</dbReference>
<proteinExistence type="inferred from homology"/>
<dbReference type="InterPro" id="IPR013249">
    <property type="entry name" value="RNA_pol_sigma70_r4_t2"/>
</dbReference>
<dbReference type="InterPro" id="IPR013324">
    <property type="entry name" value="RNA_pol_sigma_r3/r4-like"/>
</dbReference>
<keyword evidence="3" id="KW-0731">Sigma factor</keyword>
<dbReference type="GO" id="GO:0006352">
    <property type="term" value="P:DNA-templated transcription initiation"/>
    <property type="evidence" value="ECO:0007669"/>
    <property type="project" value="InterPro"/>
</dbReference>
<dbReference type="GO" id="GO:0016987">
    <property type="term" value="F:sigma factor activity"/>
    <property type="evidence" value="ECO:0007669"/>
    <property type="project" value="UniProtKB-KW"/>
</dbReference>
<keyword evidence="4" id="KW-0238">DNA-binding</keyword>
<dbReference type="PANTHER" id="PTHR43133:SF8">
    <property type="entry name" value="RNA POLYMERASE SIGMA FACTOR HI_1459-RELATED"/>
    <property type="match status" value="1"/>
</dbReference>
<evidence type="ECO:0000313" key="9">
    <source>
        <dbReference type="Proteomes" id="UP000021369"/>
    </source>
</evidence>
<dbReference type="Pfam" id="PF08281">
    <property type="entry name" value="Sigma70_r4_2"/>
    <property type="match status" value="1"/>
</dbReference>
<gene>
    <name evidence="8" type="ORF">RASY3_09300</name>
</gene>
<evidence type="ECO:0000259" key="7">
    <source>
        <dbReference type="Pfam" id="PF08281"/>
    </source>
</evidence>
<feature type="domain" description="RNA polymerase sigma factor 70 region 4 type 2" evidence="7">
    <location>
        <begin position="116"/>
        <end position="166"/>
    </location>
</feature>
<dbReference type="OrthoDB" id="190020at2"/>
<dbReference type="PANTHER" id="PTHR43133">
    <property type="entry name" value="RNA POLYMERASE ECF-TYPE SIGMA FACTO"/>
    <property type="match status" value="1"/>
</dbReference>
<dbReference type="GO" id="GO:0003677">
    <property type="term" value="F:DNA binding"/>
    <property type="evidence" value="ECO:0007669"/>
    <property type="project" value="UniProtKB-KW"/>
</dbReference>
<evidence type="ECO:0000256" key="2">
    <source>
        <dbReference type="ARBA" id="ARBA00023015"/>
    </source>
</evidence>
<evidence type="ECO:0000313" key="8">
    <source>
        <dbReference type="EMBL" id="EXM39902.1"/>
    </source>
</evidence>
<reference evidence="8 9" key="1">
    <citation type="submission" date="2013-06" db="EMBL/GenBank/DDBJ databases">
        <title>Rumen cellulosomics: divergent fiber-degrading strategies revealed by comparative genome-wide analysis of six Ruminococcal strains.</title>
        <authorList>
            <person name="Dassa B."/>
            <person name="Borovok I."/>
            <person name="Lamed R."/>
            <person name="Flint H."/>
            <person name="Yeoman C.J."/>
            <person name="White B."/>
            <person name="Bayer E.A."/>
        </authorList>
    </citation>
    <scope>NUCLEOTIDE SEQUENCE [LARGE SCALE GENOMIC DNA]</scope>
    <source>
        <strain evidence="8 9">SY3</strain>
    </source>
</reference>
<name>A0A011V365_RUMAL</name>
<evidence type="ECO:0000256" key="6">
    <source>
        <dbReference type="SAM" id="Coils"/>
    </source>
</evidence>
<dbReference type="InterPro" id="IPR014284">
    <property type="entry name" value="RNA_pol_sigma-70_dom"/>
</dbReference>
<dbReference type="SUPFAM" id="SSF88659">
    <property type="entry name" value="Sigma3 and sigma4 domains of RNA polymerase sigma factors"/>
    <property type="match status" value="1"/>
</dbReference>
<dbReference type="Gene3D" id="1.10.1740.10">
    <property type="match status" value="1"/>
</dbReference>
<keyword evidence="9" id="KW-1185">Reference proteome</keyword>
<sequence length="174" mass="20177">MNDKELLQLLKSNTQQGLAQTVMQYSAYVHKIAYTRLCDVCTREDIEEAVSDIFLIFYELGKKNGFDMRSVRAMLMVIAKRHCINVFHRQCKQEEMLDYDDLENTIAEDNSENSDLIDAIKQLGEPDEQIFIRKYYLGEKNKDIAKDLGMNISTLNMKLSRGLKKLKKILEEGV</sequence>
<evidence type="ECO:0000256" key="5">
    <source>
        <dbReference type="ARBA" id="ARBA00023163"/>
    </source>
</evidence>
<protein>
    <submittedName>
        <fullName evidence="8">RNA polymerase subunit sigma-24</fullName>
    </submittedName>
</protein>
<keyword evidence="5" id="KW-0804">Transcription</keyword>